<evidence type="ECO:0000313" key="3">
    <source>
        <dbReference type="Proteomes" id="UP000234474"/>
    </source>
</evidence>
<keyword evidence="1" id="KW-0732">Signal</keyword>
<evidence type="ECO:0000313" key="2">
    <source>
        <dbReference type="EMBL" id="PKX88833.1"/>
    </source>
</evidence>
<name>A0A2I1BTV3_ASPN1</name>
<feature type="signal peptide" evidence="1">
    <location>
        <begin position="1"/>
        <end position="19"/>
    </location>
</feature>
<dbReference type="EMBL" id="MSZS01000012">
    <property type="protein sequence ID" value="PKX88833.1"/>
    <property type="molecule type" value="Genomic_DNA"/>
</dbReference>
<organism evidence="2 3">
    <name type="scientific">Aspergillus novofumigatus (strain IBT 16806)</name>
    <dbReference type="NCBI Taxonomy" id="1392255"/>
    <lineage>
        <taxon>Eukaryota</taxon>
        <taxon>Fungi</taxon>
        <taxon>Dikarya</taxon>
        <taxon>Ascomycota</taxon>
        <taxon>Pezizomycotina</taxon>
        <taxon>Eurotiomycetes</taxon>
        <taxon>Eurotiomycetidae</taxon>
        <taxon>Eurotiales</taxon>
        <taxon>Aspergillaceae</taxon>
        <taxon>Aspergillus</taxon>
        <taxon>Aspergillus subgen. Fumigati</taxon>
    </lineage>
</organism>
<accession>A0A2I1BTV3</accession>
<dbReference type="OrthoDB" id="3440400at2759"/>
<feature type="chain" id="PRO_5014154370" evidence="1">
    <location>
        <begin position="20"/>
        <end position="74"/>
    </location>
</feature>
<dbReference type="OMA" id="HCPHGWH"/>
<dbReference type="AlphaFoldDB" id="A0A2I1BTV3"/>
<reference evidence="3" key="1">
    <citation type="journal article" date="2018" name="Proc. Natl. Acad. Sci. U.S.A.">
        <title>Linking secondary metabolites to gene clusters through genome sequencing of six diverse Aspergillus species.</title>
        <authorList>
            <person name="Kaerboelling I."/>
            <person name="Vesth T.C."/>
            <person name="Frisvad J.C."/>
            <person name="Nybo J.L."/>
            <person name="Theobald S."/>
            <person name="Kuo A."/>
            <person name="Bowyer P."/>
            <person name="Matsuda Y."/>
            <person name="Mondo S."/>
            <person name="Lyhne E.K."/>
            <person name="Kogle M.E."/>
            <person name="Clum A."/>
            <person name="Lipzen A."/>
            <person name="Salamov A."/>
            <person name="Ngan C.Y."/>
            <person name="Daum C."/>
            <person name="Chiniquy J."/>
            <person name="Barry K."/>
            <person name="LaButti K."/>
            <person name="Haridas S."/>
            <person name="Simmons B.A."/>
            <person name="Magnuson J.K."/>
            <person name="Mortensen U.H."/>
            <person name="Larsen T.O."/>
            <person name="Grigoriev I.V."/>
            <person name="Baker S.E."/>
            <person name="Andersen M.R."/>
        </authorList>
    </citation>
    <scope>NUCLEOTIDE SEQUENCE [LARGE SCALE GENOMIC DNA]</scope>
    <source>
        <strain evidence="3">IBT 16806</strain>
    </source>
</reference>
<keyword evidence="3" id="KW-1185">Reference proteome</keyword>
<dbReference type="GeneID" id="36539762"/>
<proteinExistence type="predicted"/>
<dbReference type="Proteomes" id="UP000234474">
    <property type="component" value="Unassembled WGS sequence"/>
</dbReference>
<dbReference type="VEuPathDB" id="FungiDB:P174DRAFT_67872"/>
<sequence>MKFSTVLLASSALLSGVSAGVIWTDSELNEICWKVCFHEKPHCPHGWHEKHFGHCWTCCKDHHSDAKDDLYRWL</sequence>
<protein>
    <submittedName>
        <fullName evidence="2">Uncharacterized protein</fullName>
    </submittedName>
</protein>
<dbReference type="RefSeq" id="XP_024677428.1">
    <property type="nucleotide sequence ID" value="XM_024832425.1"/>
</dbReference>
<gene>
    <name evidence="2" type="ORF">P174DRAFT_67872</name>
</gene>
<evidence type="ECO:0000256" key="1">
    <source>
        <dbReference type="SAM" id="SignalP"/>
    </source>
</evidence>
<comment type="caution">
    <text evidence="2">The sequence shown here is derived from an EMBL/GenBank/DDBJ whole genome shotgun (WGS) entry which is preliminary data.</text>
</comment>